<dbReference type="Proteomes" id="UP000239549">
    <property type="component" value="Unassembled WGS sequence"/>
</dbReference>
<dbReference type="OrthoDB" id="9775255at2"/>
<keyword evidence="4 8" id="KW-0028">Amino-acid biosynthesis</keyword>
<evidence type="ECO:0000313" key="11">
    <source>
        <dbReference type="Proteomes" id="UP000239549"/>
    </source>
</evidence>
<evidence type="ECO:0000256" key="2">
    <source>
        <dbReference type="ARBA" id="ARBA00009152"/>
    </source>
</evidence>
<comment type="similarity">
    <text evidence="2 8">Belongs to the PHP hydrolase family. HisK subfamily.</text>
</comment>
<evidence type="ECO:0000256" key="4">
    <source>
        <dbReference type="ARBA" id="ARBA00022605"/>
    </source>
</evidence>
<sequence length="275" mass="30747">MLTDYHWHTSRCGHAEGDMAEYVAQARKRGLTEVGFADHVPMYWLPEGERDPGLAMAGDELPRYVEEVLRLRGENPDINIRLGLEADYIPGREQQLKEIIANYPFDYIIGSVHYIDGWGFDNPGLVYEYENRNIDEIYGLYFDQLCRAAGSDIFDIIAHPDLIKKFGYRPGRPPLELYRRAALILAGSGVCLEVNTAGLRAPVGEIYPARDFLIECGKMGVPVTTGSDAHKPGQVGWGFDLALELLKAAGYRETAAFNKRKRTFIGIDNIPAPAP</sequence>
<dbReference type="PANTHER" id="PTHR21039">
    <property type="entry name" value="HISTIDINOL PHOSPHATASE-RELATED"/>
    <property type="match status" value="1"/>
</dbReference>
<dbReference type="GO" id="GO:0004401">
    <property type="term" value="F:histidinol-phosphatase activity"/>
    <property type="evidence" value="ECO:0007669"/>
    <property type="project" value="UniProtKB-UniRule"/>
</dbReference>
<dbReference type="EC" id="3.1.3.15" evidence="3 8"/>
<evidence type="ECO:0000256" key="7">
    <source>
        <dbReference type="ARBA" id="ARBA00049158"/>
    </source>
</evidence>
<evidence type="ECO:0000256" key="8">
    <source>
        <dbReference type="RuleBase" id="RU366003"/>
    </source>
</evidence>
<dbReference type="NCBIfam" id="TIGR01856">
    <property type="entry name" value="hisJ_fam"/>
    <property type="match status" value="1"/>
</dbReference>
<dbReference type="InterPro" id="IPR010140">
    <property type="entry name" value="Histidinol_P_phosphatase_HisJ"/>
</dbReference>
<gene>
    <name evidence="10" type="ORF">DCCM_3588</name>
</gene>
<keyword evidence="11" id="KW-1185">Reference proteome</keyword>
<dbReference type="RefSeq" id="WP_104372723.1">
    <property type="nucleotide sequence ID" value="NZ_BFAV01000141.1"/>
</dbReference>
<dbReference type="InterPro" id="IPR004013">
    <property type="entry name" value="PHP_dom"/>
</dbReference>
<name>A0A2L2XE85_9FIRM</name>
<evidence type="ECO:0000259" key="9">
    <source>
        <dbReference type="Pfam" id="PF02811"/>
    </source>
</evidence>
<protein>
    <recommendedName>
        <fullName evidence="3 8">Histidinol-phosphatase</fullName>
        <shortName evidence="8">HolPase</shortName>
        <ecNumber evidence="3 8">3.1.3.15</ecNumber>
    </recommendedName>
</protein>
<evidence type="ECO:0000313" key="10">
    <source>
        <dbReference type="EMBL" id="GBF34470.1"/>
    </source>
</evidence>
<proteinExistence type="inferred from homology"/>
<evidence type="ECO:0000256" key="3">
    <source>
        <dbReference type="ARBA" id="ARBA00013085"/>
    </source>
</evidence>
<reference evidence="11" key="1">
    <citation type="submission" date="2018-02" db="EMBL/GenBank/DDBJ databases">
        <title>Genome sequence of Desulfocucumis palustris strain NAW-5.</title>
        <authorList>
            <person name="Watanabe M."/>
            <person name="Kojima H."/>
            <person name="Fukui M."/>
        </authorList>
    </citation>
    <scope>NUCLEOTIDE SEQUENCE [LARGE SCALE GENOMIC DNA]</scope>
    <source>
        <strain evidence="11">NAW-5</strain>
    </source>
</reference>
<dbReference type="NCBIfam" id="NF005596">
    <property type="entry name" value="PRK07328.1"/>
    <property type="match status" value="1"/>
</dbReference>
<feature type="domain" description="PHP" evidence="9">
    <location>
        <begin position="4"/>
        <end position="197"/>
    </location>
</feature>
<dbReference type="Pfam" id="PF02811">
    <property type="entry name" value="PHP"/>
    <property type="match status" value="1"/>
</dbReference>
<comment type="catalytic activity">
    <reaction evidence="7 8">
        <text>L-histidinol phosphate + H2O = L-histidinol + phosphate</text>
        <dbReference type="Rhea" id="RHEA:14465"/>
        <dbReference type="ChEBI" id="CHEBI:15377"/>
        <dbReference type="ChEBI" id="CHEBI:43474"/>
        <dbReference type="ChEBI" id="CHEBI:57699"/>
        <dbReference type="ChEBI" id="CHEBI:57980"/>
        <dbReference type="EC" id="3.1.3.15"/>
    </reaction>
</comment>
<dbReference type="Gene3D" id="3.20.20.140">
    <property type="entry name" value="Metal-dependent hydrolases"/>
    <property type="match status" value="1"/>
</dbReference>
<dbReference type="GO" id="GO:0000105">
    <property type="term" value="P:L-histidine biosynthetic process"/>
    <property type="evidence" value="ECO:0007669"/>
    <property type="project" value="UniProtKB-UniRule"/>
</dbReference>
<dbReference type="EMBL" id="BFAV01000141">
    <property type="protein sequence ID" value="GBF34470.1"/>
    <property type="molecule type" value="Genomic_DNA"/>
</dbReference>
<dbReference type="InterPro" id="IPR016195">
    <property type="entry name" value="Pol/histidinol_Pase-like"/>
</dbReference>
<dbReference type="CDD" id="cd12110">
    <property type="entry name" value="PHP_HisPPase_Hisj_like"/>
    <property type="match status" value="1"/>
</dbReference>
<evidence type="ECO:0000256" key="1">
    <source>
        <dbReference type="ARBA" id="ARBA00004970"/>
    </source>
</evidence>
<dbReference type="UniPathway" id="UPA00031">
    <property type="reaction ID" value="UER00013"/>
</dbReference>
<organism evidence="10 11">
    <name type="scientific">Desulfocucumis palustris</name>
    <dbReference type="NCBI Taxonomy" id="1898651"/>
    <lineage>
        <taxon>Bacteria</taxon>
        <taxon>Bacillati</taxon>
        <taxon>Bacillota</taxon>
        <taxon>Clostridia</taxon>
        <taxon>Eubacteriales</taxon>
        <taxon>Desulfocucumaceae</taxon>
        <taxon>Desulfocucumis</taxon>
    </lineage>
</organism>
<comment type="caution">
    <text evidence="10">The sequence shown here is derived from an EMBL/GenBank/DDBJ whole genome shotgun (WGS) entry which is preliminary data.</text>
</comment>
<dbReference type="PANTHER" id="PTHR21039:SF0">
    <property type="entry name" value="HISTIDINOL-PHOSPHATASE"/>
    <property type="match status" value="1"/>
</dbReference>
<dbReference type="GO" id="GO:0005737">
    <property type="term" value="C:cytoplasm"/>
    <property type="evidence" value="ECO:0007669"/>
    <property type="project" value="TreeGrafter"/>
</dbReference>
<dbReference type="SUPFAM" id="SSF89550">
    <property type="entry name" value="PHP domain-like"/>
    <property type="match status" value="1"/>
</dbReference>
<evidence type="ECO:0000256" key="6">
    <source>
        <dbReference type="ARBA" id="ARBA00023102"/>
    </source>
</evidence>
<comment type="pathway">
    <text evidence="1 8">Amino-acid biosynthesis; L-histidine biosynthesis; L-histidine from 5-phospho-alpha-D-ribose 1-diphosphate: step 8/9.</text>
</comment>
<accession>A0A2L2XE85</accession>
<evidence type="ECO:0000256" key="5">
    <source>
        <dbReference type="ARBA" id="ARBA00022801"/>
    </source>
</evidence>
<dbReference type="AlphaFoldDB" id="A0A2L2XE85"/>
<keyword evidence="6 8" id="KW-0368">Histidine biosynthesis</keyword>
<keyword evidence="5 8" id="KW-0378">Hydrolase</keyword>